<dbReference type="EMBL" id="OZ035835">
    <property type="protein sequence ID" value="CAL1577409.1"/>
    <property type="molecule type" value="Genomic_DNA"/>
</dbReference>
<dbReference type="GO" id="GO:0006611">
    <property type="term" value="P:protein export from nucleus"/>
    <property type="evidence" value="ECO:0007669"/>
    <property type="project" value="InterPro"/>
</dbReference>
<feature type="compositionally biased region" description="Basic and acidic residues" evidence="1">
    <location>
        <begin position="782"/>
        <end position="794"/>
    </location>
</feature>
<sequence>MATLPTWGGLFRSEVLSKEPVVVEMAKRYMKTCMTNLVKTGYPSRNDHPSCLYSSVDFDNDEDFHGFSLIFRAQQSDMLRLACRIAPLEAFRIAGEWLHFLIASPIDIGDASTTSSEGTCSILSPSAIQWDAETVFMESMISQMFKYLEPERLPVEQGLELLQTLVNYETTDPLILSCVLTNISGLFPFIKHQTQLLPSLLNKLFGYVTFDTSPDKSVPRTRAVKNARRHACCSIIKICRDYPGILSPYMLYSKMKEMFAADPTITFMEKCALMEAVVLLSNHLKDYEKQQAFLEELMASVVTDWTSEELGQVLSNPAMFLSFVGADQVITEHNKEAEALGCNRARLNFCLYVLASVYKRAQRPVDLEEAKAGGFVTGYTLNGDPIFRNPCSSLFLPLLPNIFALIRTQNVLFSPEYKARLSETYSEAFELMEKEKKVILGIVQPVFDIYDSPVLKTNLDRMQGFFSSVYDNCFHALANAAQTMTQEFYSVEGLCQEIKTSVFGSLDHVPDHRLRPIIRVFMTKLVQSCPPEHYESLLCPLLGPLFTYMLERLNQKWQVINQKSSNEWTEDDGTSPWRSTDSELSDEEASHPWRVEVSLFQSHNTRSSQTTLRVILLLKRTQTQRGHPQRPARVPLMGGVLSLRASCIQRAEEPHSPSSRRLQHLPFTPAHVNTHFNGMLQHTHTDLTRPQPDPSVRPGPALSGGPQEQIVDNSHSTGGPPTIFALLRSGAKRDRRRTSFLPPPMDCSNSVEGGHGKPGRREESLVHPDSPSADDEGSLRQSQEKEESPRLSQERRRRRSNTTVPKRRRRRRSTTTGQEDREERSPRLSWGEEERSPTTVQEKRGGL</sequence>
<dbReference type="GO" id="GO:0003723">
    <property type="term" value="F:RNA binding"/>
    <property type="evidence" value="ECO:0007669"/>
    <property type="project" value="TreeGrafter"/>
</dbReference>
<evidence type="ECO:0000313" key="3">
    <source>
        <dbReference type="EMBL" id="CAL1577409.1"/>
    </source>
</evidence>
<dbReference type="Proteomes" id="UP001497482">
    <property type="component" value="Chromosome 13"/>
</dbReference>
<dbReference type="GO" id="GO:0006405">
    <property type="term" value="P:RNA export from nucleus"/>
    <property type="evidence" value="ECO:0007669"/>
    <property type="project" value="TreeGrafter"/>
</dbReference>
<keyword evidence="4" id="KW-1185">Reference proteome</keyword>
<feature type="domain" description="Exportin-5 C-terminal" evidence="2">
    <location>
        <begin position="2"/>
        <end position="570"/>
    </location>
</feature>
<accession>A0AAV2JIH9</accession>
<feature type="region of interest" description="Disordered" evidence="1">
    <location>
        <begin position="565"/>
        <end position="585"/>
    </location>
</feature>
<feature type="region of interest" description="Disordered" evidence="1">
    <location>
        <begin position="684"/>
        <end position="847"/>
    </location>
</feature>
<evidence type="ECO:0000259" key="2">
    <source>
        <dbReference type="Pfam" id="PF19273"/>
    </source>
</evidence>
<dbReference type="PANTHER" id="PTHR11223:SF3">
    <property type="entry name" value="EXPORTIN-5"/>
    <property type="match status" value="1"/>
</dbReference>
<dbReference type="InterPro" id="IPR011989">
    <property type="entry name" value="ARM-like"/>
</dbReference>
<dbReference type="InterPro" id="IPR045065">
    <property type="entry name" value="XPO1/5"/>
</dbReference>
<dbReference type="Gene3D" id="1.25.10.10">
    <property type="entry name" value="Leucine-rich Repeat Variant"/>
    <property type="match status" value="1"/>
</dbReference>
<dbReference type="InterPro" id="IPR016024">
    <property type="entry name" value="ARM-type_fold"/>
</dbReference>
<organism evidence="3 4">
    <name type="scientific">Knipowitschia caucasica</name>
    <name type="common">Caucasian dwarf goby</name>
    <name type="synonym">Pomatoschistus caucasicus</name>
    <dbReference type="NCBI Taxonomy" id="637954"/>
    <lineage>
        <taxon>Eukaryota</taxon>
        <taxon>Metazoa</taxon>
        <taxon>Chordata</taxon>
        <taxon>Craniata</taxon>
        <taxon>Vertebrata</taxon>
        <taxon>Euteleostomi</taxon>
        <taxon>Actinopterygii</taxon>
        <taxon>Neopterygii</taxon>
        <taxon>Teleostei</taxon>
        <taxon>Neoteleostei</taxon>
        <taxon>Acanthomorphata</taxon>
        <taxon>Gobiaria</taxon>
        <taxon>Gobiiformes</taxon>
        <taxon>Gobioidei</taxon>
        <taxon>Gobiidae</taxon>
        <taxon>Gobiinae</taxon>
        <taxon>Knipowitschia</taxon>
    </lineage>
</organism>
<feature type="compositionally biased region" description="Basic and acidic residues" evidence="1">
    <location>
        <begin position="818"/>
        <end position="847"/>
    </location>
</feature>
<evidence type="ECO:0000313" key="4">
    <source>
        <dbReference type="Proteomes" id="UP001497482"/>
    </source>
</evidence>
<dbReference type="InterPro" id="IPR045478">
    <property type="entry name" value="Exportin-5_C"/>
</dbReference>
<gene>
    <name evidence="3" type="ORF">KC01_LOCUS8762</name>
</gene>
<evidence type="ECO:0000256" key="1">
    <source>
        <dbReference type="SAM" id="MobiDB-lite"/>
    </source>
</evidence>
<dbReference type="GO" id="GO:0042565">
    <property type="term" value="C:RNA nuclear export complex"/>
    <property type="evidence" value="ECO:0007669"/>
    <property type="project" value="TreeGrafter"/>
</dbReference>
<dbReference type="SUPFAM" id="SSF48371">
    <property type="entry name" value="ARM repeat"/>
    <property type="match status" value="1"/>
</dbReference>
<dbReference type="PANTHER" id="PTHR11223">
    <property type="entry name" value="EXPORTIN 1/5"/>
    <property type="match status" value="1"/>
</dbReference>
<protein>
    <recommendedName>
        <fullName evidence="2">Exportin-5 C-terminal domain-containing protein</fullName>
    </recommendedName>
</protein>
<dbReference type="AlphaFoldDB" id="A0AAV2JIH9"/>
<feature type="compositionally biased region" description="Polar residues" evidence="1">
    <location>
        <begin position="710"/>
        <end position="719"/>
    </location>
</feature>
<dbReference type="GO" id="GO:0005737">
    <property type="term" value="C:cytoplasm"/>
    <property type="evidence" value="ECO:0007669"/>
    <property type="project" value="TreeGrafter"/>
</dbReference>
<dbReference type="GO" id="GO:0005634">
    <property type="term" value="C:nucleus"/>
    <property type="evidence" value="ECO:0007669"/>
    <property type="project" value="TreeGrafter"/>
</dbReference>
<reference evidence="3 4" key="1">
    <citation type="submission" date="2024-04" db="EMBL/GenBank/DDBJ databases">
        <authorList>
            <person name="Waldvogel A.-M."/>
            <person name="Schoenle A."/>
        </authorList>
    </citation>
    <scope>NUCLEOTIDE SEQUENCE [LARGE SCALE GENOMIC DNA]</scope>
</reference>
<dbReference type="Pfam" id="PF19273">
    <property type="entry name" value="Exportin-5"/>
    <property type="match status" value="1"/>
</dbReference>
<dbReference type="GO" id="GO:0005049">
    <property type="term" value="F:nuclear export signal receptor activity"/>
    <property type="evidence" value="ECO:0007669"/>
    <property type="project" value="InterPro"/>
</dbReference>
<feature type="compositionally biased region" description="Basic residues" evidence="1">
    <location>
        <begin position="795"/>
        <end position="813"/>
    </location>
</feature>
<proteinExistence type="predicted"/>
<name>A0AAV2JIH9_KNICA</name>